<feature type="transmembrane region" description="Helical" evidence="2">
    <location>
        <begin position="258"/>
        <end position="282"/>
    </location>
</feature>
<dbReference type="Proteomes" id="UP000654075">
    <property type="component" value="Unassembled WGS sequence"/>
</dbReference>
<evidence type="ECO:0000313" key="4">
    <source>
        <dbReference type="Proteomes" id="UP000654075"/>
    </source>
</evidence>
<feature type="transmembrane region" description="Helical" evidence="2">
    <location>
        <begin position="121"/>
        <end position="141"/>
    </location>
</feature>
<feature type="transmembrane region" description="Helical" evidence="2">
    <location>
        <begin position="226"/>
        <end position="246"/>
    </location>
</feature>
<protein>
    <recommendedName>
        <fullName evidence="5">Transmembrane protein</fullName>
    </recommendedName>
</protein>
<comment type="caution">
    <text evidence="3">The sequence shown here is derived from an EMBL/GenBank/DDBJ whole genome shotgun (WGS) entry which is preliminary data.</text>
</comment>
<feature type="region of interest" description="Disordered" evidence="1">
    <location>
        <begin position="167"/>
        <end position="214"/>
    </location>
</feature>
<feature type="region of interest" description="Disordered" evidence="1">
    <location>
        <begin position="1"/>
        <end position="26"/>
    </location>
</feature>
<accession>A0A813H9D8</accession>
<dbReference type="AlphaFoldDB" id="A0A813H9D8"/>
<feature type="compositionally biased region" description="Polar residues" evidence="1">
    <location>
        <begin position="168"/>
        <end position="186"/>
    </location>
</feature>
<evidence type="ECO:0000313" key="3">
    <source>
        <dbReference type="EMBL" id="CAE8634714.1"/>
    </source>
</evidence>
<feature type="compositionally biased region" description="Gly residues" evidence="1">
    <location>
        <begin position="196"/>
        <end position="209"/>
    </location>
</feature>
<evidence type="ECO:0008006" key="5">
    <source>
        <dbReference type="Google" id="ProtNLM"/>
    </source>
</evidence>
<organism evidence="3 4">
    <name type="scientific">Polarella glacialis</name>
    <name type="common">Dinoflagellate</name>
    <dbReference type="NCBI Taxonomy" id="89957"/>
    <lineage>
        <taxon>Eukaryota</taxon>
        <taxon>Sar</taxon>
        <taxon>Alveolata</taxon>
        <taxon>Dinophyceae</taxon>
        <taxon>Suessiales</taxon>
        <taxon>Suessiaceae</taxon>
        <taxon>Polarella</taxon>
    </lineage>
</organism>
<proteinExistence type="predicted"/>
<name>A0A813H9D8_POLGL</name>
<dbReference type="EMBL" id="CAJNNV010031119">
    <property type="protein sequence ID" value="CAE8634714.1"/>
    <property type="molecule type" value="Genomic_DNA"/>
</dbReference>
<evidence type="ECO:0000256" key="2">
    <source>
        <dbReference type="SAM" id="Phobius"/>
    </source>
</evidence>
<feature type="transmembrane region" description="Helical" evidence="2">
    <location>
        <begin position="92"/>
        <end position="109"/>
    </location>
</feature>
<keyword evidence="2" id="KW-0812">Transmembrane</keyword>
<feature type="compositionally biased region" description="Low complexity" evidence="1">
    <location>
        <begin position="15"/>
        <end position="26"/>
    </location>
</feature>
<reference evidence="3" key="1">
    <citation type="submission" date="2021-02" db="EMBL/GenBank/DDBJ databases">
        <authorList>
            <person name="Dougan E. K."/>
            <person name="Rhodes N."/>
            <person name="Thang M."/>
            <person name="Chan C."/>
        </authorList>
    </citation>
    <scope>NUCLEOTIDE SEQUENCE</scope>
</reference>
<keyword evidence="2" id="KW-0472">Membrane</keyword>
<gene>
    <name evidence="3" type="ORF">PGLA1383_LOCUS50334</name>
</gene>
<keyword evidence="4" id="KW-1185">Reference proteome</keyword>
<keyword evidence="2" id="KW-1133">Transmembrane helix</keyword>
<evidence type="ECO:0000256" key="1">
    <source>
        <dbReference type="SAM" id="MobiDB-lite"/>
    </source>
</evidence>
<sequence length="313" mass="34163">MLAPLRTDDQPAQLNSGSQCSNNSNNNPFVQKVGWLVRGLGSQGGRSQCGKAQQLALPPAQRLWAWSPAMDSSLVDLGQGCAIGIAEITQRVLMILCDVVLILYAASSINEDWWHFCDEALHLYGLVCVMLCMLDIVWEFVRCTLESSLDRLQQDFRPEAAVGGAGISNENLLNGQDSSPMGSPSVRNEDQLRMGSPGGPGSTVGGALGQGVRKEKASKQKRTNDLHFWSIVFTSFVAVTFALFSAHDEECALNVPHLYNYIHTFTYVFIFRLGVIIVAVCCRTVKDYEDAALSAGTFPLPARQRSGVQLVSF</sequence>